<protein>
    <submittedName>
        <fullName evidence="1">Uncharacterized protein</fullName>
    </submittedName>
</protein>
<comment type="caution">
    <text evidence="1">The sequence shown here is derived from an EMBL/GenBank/DDBJ whole genome shotgun (WGS) entry which is preliminary data.</text>
</comment>
<name>A0ABS6CN73_9ACTN</name>
<evidence type="ECO:0000313" key="2">
    <source>
        <dbReference type="Proteomes" id="UP000720508"/>
    </source>
</evidence>
<dbReference type="Proteomes" id="UP000720508">
    <property type="component" value="Unassembled WGS sequence"/>
</dbReference>
<gene>
    <name evidence="1" type="ORF">KN815_30830</name>
</gene>
<proteinExistence type="predicted"/>
<dbReference type="RefSeq" id="WP_216345152.1">
    <property type="nucleotide sequence ID" value="NZ_JAHLEM010000408.1"/>
</dbReference>
<evidence type="ECO:0000313" key="1">
    <source>
        <dbReference type="EMBL" id="MBU3868285.1"/>
    </source>
</evidence>
<organism evidence="1 2">
    <name type="scientific">Streptomyces niphimycinicus</name>
    <dbReference type="NCBI Taxonomy" id="2842201"/>
    <lineage>
        <taxon>Bacteria</taxon>
        <taxon>Bacillati</taxon>
        <taxon>Actinomycetota</taxon>
        <taxon>Actinomycetes</taxon>
        <taxon>Kitasatosporales</taxon>
        <taxon>Streptomycetaceae</taxon>
        <taxon>Streptomyces</taxon>
    </lineage>
</organism>
<keyword evidence="2" id="KW-1185">Reference proteome</keyword>
<sequence length="72" mass="7240">MASSACEPNPVLTVDDIDAILARAAPAGWEAVAPSRAMTAGDHAGVRFACLRDAQDGTLVKLVQPPGPGANG</sequence>
<accession>A0ABS6CN73</accession>
<reference evidence="1 2" key="1">
    <citation type="submission" date="2021-06" db="EMBL/GenBank/DDBJ databases">
        <authorList>
            <person name="Pan X."/>
        </authorList>
    </citation>
    <scope>NUCLEOTIDE SEQUENCE [LARGE SCALE GENOMIC DNA]</scope>
    <source>
        <strain evidence="1 2">4503</strain>
    </source>
</reference>
<dbReference type="EMBL" id="JAHLEM010000408">
    <property type="protein sequence ID" value="MBU3868285.1"/>
    <property type="molecule type" value="Genomic_DNA"/>
</dbReference>